<dbReference type="PRINTS" id="PR00723">
    <property type="entry name" value="SUBTILISIN"/>
</dbReference>
<dbReference type="SUPFAM" id="SSF52743">
    <property type="entry name" value="Subtilisin-like"/>
    <property type="match status" value="1"/>
</dbReference>
<evidence type="ECO:0000256" key="3">
    <source>
        <dbReference type="ARBA" id="ARBA00022801"/>
    </source>
</evidence>
<evidence type="ECO:0000256" key="8">
    <source>
        <dbReference type="SAM" id="MobiDB-lite"/>
    </source>
</evidence>
<dbReference type="InterPro" id="IPR050131">
    <property type="entry name" value="Peptidase_S8_subtilisin-like"/>
</dbReference>
<dbReference type="GO" id="GO:0005975">
    <property type="term" value="P:carbohydrate metabolic process"/>
    <property type="evidence" value="ECO:0007669"/>
    <property type="project" value="UniProtKB-ARBA"/>
</dbReference>
<dbReference type="InterPro" id="IPR023828">
    <property type="entry name" value="Peptidase_S8_Ser-AS"/>
</dbReference>
<dbReference type="Pfam" id="PF00082">
    <property type="entry name" value="Peptidase_S8"/>
    <property type="match status" value="1"/>
</dbReference>
<reference evidence="11" key="1">
    <citation type="submission" date="2009-07" db="EMBL/GenBank/DDBJ databases">
        <title>Complete genome sequence of Rothia mucilaginosa DJ.</title>
        <authorList>
            <person name="Yamane K."/>
            <person name="Nambu T."/>
            <person name="Mashimo C."/>
            <person name="Sugimori C."/>
            <person name="Yamanaka T."/>
            <person name="Leung K."/>
            <person name="Fukushima H."/>
        </authorList>
    </citation>
    <scope>NUCLEOTIDE SEQUENCE [LARGE SCALE GENOMIC DNA]</scope>
    <source>
        <strain evidence="11">DY-18</strain>
    </source>
</reference>
<evidence type="ECO:0000256" key="5">
    <source>
        <dbReference type="PIRSR" id="PIRSR615500-1"/>
    </source>
</evidence>
<dbReference type="InterPro" id="IPR015500">
    <property type="entry name" value="Peptidase_S8_subtilisin-rel"/>
</dbReference>
<dbReference type="KEGG" id="rmu:RMDY18_18830"/>
<feature type="active site" description="Charge relay system" evidence="5 6">
    <location>
        <position position="323"/>
    </location>
</feature>
<reference evidence="10 11" key="2">
    <citation type="journal article" date="2010" name="J Osaka Dent Univ">
        <title>Isolation and identification of Rothia mucilaginosa from persistent apical periodontitis lesions.</title>
        <authorList>
            <person name="Yamane K."/>
            <person name="Yoshida M."/>
            <person name="Fujihira T."/>
            <person name="Baba T."/>
            <person name="Tsuji N."/>
            <person name="Hayashi H."/>
            <person name="Sugimori C."/>
            <person name="Yamanaka T."/>
            <person name="Mashimo C."/>
            <person name="Nambu T."/>
            <person name="Kawai H."/>
            <person name="Fukushima H."/>
        </authorList>
    </citation>
    <scope>NUCLEOTIDE SEQUENCE [LARGE SCALE GENOMIC DNA]</scope>
    <source>
        <strain evidence="10 11">DY-18</strain>
    </source>
</reference>
<evidence type="ECO:0000256" key="7">
    <source>
        <dbReference type="RuleBase" id="RU003355"/>
    </source>
</evidence>
<feature type="compositionally biased region" description="Basic and acidic residues" evidence="8">
    <location>
        <begin position="34"/>
        <end position="43"/>
    </location>
</feature>
<dbReference type="GO" id="GO:0006508">
    <property type="term" value="P:proteolysis"/>
    <property type="evidence" value="ECO:0007669"/>
    <property type="project" value="UniProtKB-KW"/>
</dbReference>
<proteinExistence type="inferred from homology"/>
<dbReference type="CDD" id="cd07474">
    <property type="entry name" value="Peptidases_S8_subtilisin_Vpr-like"/>
    <property type="match status" value="1"/>
</dbReference>
<dbReference type="InterPro" id="IPR001119">
    <property type="entry name" value="SLH_dom"/>
</dbReference>
<sequence length="1371" mass="146652">MVAVSPADALTRRLPVGPPPHITDTQPQSTQHCRKIENPKEDSMTTPHAPRRRMKAVGATGLSAALALTLGIPATFSAAHAQSPQQVEGSTASASGDAASRISPGLQKAEGQITVYVQFKGKGAYEQTQSAAVLARKEAPANRQAQVQAIAAQVQSQAQSVAAASGAKLMYTTHNAMRGAAITGDAAQIRALAERPDVERISPIIAKERMNSGSEIDTKTLATWTRENTGYTGKGVKIAVVDSGVDYTHADFGGPGTVDSYLKAKAMTELPSADSGLIDRNKFIGGIDLVGDDYNASVAEKSTPQPDNNPLDCRPDGFGSGGHGTHVAGTAAGYGVTANGTTYRGDYKNLTEEQLKGMSIGPGTAPEAQILAIRVFGCYGNSSVVMKALDTVMDPNGDGDFSDRADIVNLSLGGEFAPADDPESYMINTMARQGVFTVAAAGNANNYNGVGDTYSDSGSPANAAAALSVANAYGSTQPIDRARVTTKTGLEWLQGDYSVNFDYSKASADQLRGEVVAAPKRNRYACEAFTAEEAKALKGKWVYFEWDQDDLSFPCGSKVRFDNVQAAGGVGVVMAGKAERYTIGIGGNTTIPGLRLTASSTKDLEKALAAGPVTVEMNMDYKASGRGPHSHAFDLNSSSARGQHGSDGFIKPDLAAPGTEIVSAAVGMGNKGVSFTGTSMATPHVAGVAALVMQAHQDYNPQMIKAALMNGASTPIKNEQGAQYAVDRVGTGMVNARAAVDAKVIAYDAKTPERVSTAFGVLEYTPDSGIQTVQREIVLDNTDSQAHTYTLNYEASTTIPGVEYSYPQQVSVGAGERKNVTVTVRIDPSKLEKTMDPAMSADQVAQDWTTGKTLAAGKRQYIASASGRLIFSENGREAIRQSIHVAPKPVSKMRVDASRIDYKGTADKESTVTLRGTTLNQGGYRSLLGAFELGAVSDRIPSGQLKLPSNQAVDLQYVGAASDAPALKAAGKNPNDGSLFFGISTWGTWDSMHWGRQVQVQIDTNNDSTADYVLEVTREKGLDYPLVKVWSISGNASTVVARYPLNSAWGDTDTNIMDTNTMILGVPLKDLGLTAEKAQTIKYTVQTDTWYNDGNPYVDTTSAIEYSPFKPGVWFTGEESGVPGLFVDRDGGQLTVHRKNNNKERQALFLHMHNATGDLSGRKTANGVAAGDRAQVVKVARTIHDARFTDVPADNQFYREITWIAARQIDRGYQDGTFRPLNNMDRATMAAYFYRMSGSPQYTAPSTPSFSDVPLNHPYYKEIEWMKAQGITTGWPDGTYRPEGSVNRDAMAAFFYRYAGSPEYTAPAQARFTDVPTDKQFYREISWLAEQGVTTGWPDGSFRPVEPVHRDAMAAFVYRYSTGVLKESPEI</sequence>
<name>D2NPZ7_ROTMD</name>
<dbReference type="HOGENOM" id="CLU_005356_0_0_11"/>
<evidence type="ECO:0000256" key="6">
    <source>
        <dbReference type="PROSITE-ProRule" id="PRU01240"/>
    </source>
</evidence>
<feature type="region of interest" description="Disordered" evidence="8">
    <location>
        <begin position="1"/>
        <end position="52"/>
    </location>
</feature>
<gene>
    <name evidence="10" type="ordered locus">RMDY18_18830</name>
</gene>
<evidence type="ECO:0000313" key="11">
    <source>
        <dbReference type="Proteomes" id="UP000001883"/>
    </source>
</evidence>
<dbReference type="InterPro" id="IPR022398">
    <property type="entry name" value="Peptidase_S8_His-AS"/>
</dbReference>
<dbReference type="PANTHER" id="PTHR43806:SF11">
    <property type="entry name" value="CEREVISIN-RELATED"/>
    <property type="match status" value="1"/>
</dbReference>
<dbReference type="PANTHER" id="PTHR43806">
    <property type="entry name" value="PEPTIDASE S8"/>
    <property type="match status" value="1"/>
</dbReference>
<keyword evidence="4 6" id="KW-0720">Serine protease</keyword>
<dbReference type="Pfam" id="PF00395">
    <property type="entry name" value="SLH"/>
    <property type="match status" value="3"/>
</dbReference>
<dbReference type="InterPro" id="IPR023827">
    <property type="entry name" value="Peptidase_S8_Asp-AS"/>
</dbReference>
<keyword evidence="11" id="KW-1185">Reference proteome</keyword>
<feature type="domain" description="SLH" evidence="9">
    <location>
        <begin position="1310"/>
        <end position="1371"/>
    </location>
</feature>
<dbReference type="InterPro" id="IPR013783">
    <property type="entry name" value="Ig-like_fold"/>
</dbReference>
<dbReference type="Gene3D" id="2.60.40.10">
    <property type="entry name" value="Immunoglobulins"/>
    <property type="match status" value="1"/>
</dbReference>
<feature type="domain" description="SLH" evidence="9">
    <location>
        <begin position="1184"/>
        <end position="1245"/>
    </location>
</feature>
<dbReference type="GO" id="GO:0004252">
    <property type="term" value="F:serine-type endopeptidase activity"/>
    <property type="evidence" value="ECO:0007669"/>
    <property type="project" value="UniProtKB-UniRule"/>
</dbReference>
<comment type="similarity">
    <text evidence="1 6 7">Belongs to the peptidase S8 family.</text>
</comment>
<dbReference type="eggNOG" id="COG1404">
    <property type="taxonomic scope" value="Bacteria"/>
</dbReference>
<feature type="active site" description="Charge relay system" evidence="5 6">
    <location>
        <position position="679"/>
    </location>
</feature>
<evidence type="ECO:0000256" key="4">
    <source>
        <dbReference type="ARBA" id="ARBA00022825"/>
    </source>
</evidence>
<dbReference type="InterPro" id="IPR036852">
    <property type="entry name" value="Peptidase_S8/S53_dom_sf"/>
</dbReference>
<feature type="domain" description="SLH" evidence="9">
    <location>
        <begin position="1246"/>
        <end position="1309"/>
    </location>
</feature>
<organism evidence="10 11">
    <name type="scientific">Rothia mucilaginosa (strain DY-18)</name>
    <name type="common">Stomatococcus mucilaginosus</name>
    <dbReference type="NCBI Taxonomy" id="680646"/>
    <lineage>
        <taxon>Bacteria</taxon>
        <taxon>Bacillati</taxon>
        <taxon>Actinomycetota</taxon>
        <taxon>Actinomycetes</taxon>
        <taxon>Micrococcales</taxon>
        <taxon>Micrococcaceae</taxon>
        <taxon>Rothia</taxon>
    </lineage>
</organism>
<dbReference type="InterPro" id="IPR034213">
    <property type="entry name" value="S8_Vpr-like"/>
</dbReference>
<evidence type="ECO:0000256" key="2">
    <source>
        <dbReference type="ARBA" id="ARBA00022670"/>
    </source>
</evidence>
<keyword evidence="3 6" id="KW-0378">Hydrolase</keyword>
<dbReference type="PROSITE" id="PS00137">
    <property type="entry name" value="SUBTILASE_HIS"/>
    <property type="match status" value="1"/>
</dbReference>
<dbReference type="STRING" id="680646.RMDY18_18830"/>
<dbReference type="InterPro" id="IPR000209">
    <property type="entry name" value="Peptidase_S8/S53_dom"/>
</dbReference>
<dbReference type="Proteomes" id="UP000001883">
    <property type="component" value="Chromosome"/>
</dbReference>
<keyword evidence="2 6" id="KW-0645">Protease</keyword>
<evidence type="ECO:0000256" key="1">
    <source>
        <dbReference type="ARBA" id="ARBA00011073"/>
    </source>
</evidence>
<evidence type="ECO:0000313" key="10">
    <source>
        <dbReference type="EMBL" id="BAI65715.1"/>
    </source>
</evidence>
<dbReference type="PROSITE" id="PS00136">
    <property type="entry name" value="SUBTILASE_ASP"/>
    <property type="match status" value="1"/>
</dbReference>
<protein>
    <submittedName>
        <fullName evidence="10">Subtilisin-like serine protease</fullName>
    </submittedName>
</protein>
<feature type="active site" description="Charge relay system" evidence="5 6">
    <location>
        <position position="242"/>
    </location>
</feature>
<dbReference type="Gene3D" id="3.40.50.200">
    <property type="entry name" value="Peptidase S8/S53 domain"/>
    <property type="match status" value="2"/>
</dbReference>
<dbReference type="PROSITE" id="PS00138">
    <property type="entry name" value="SUBTILASE_SER"/>
    <property type="match status" value="1"/>
</dbReference>
<accession>D2NPZ7</accession>
<dbReference type="EMBL" id="AP011540">
    <property type="protein sequence ID" value="BAI65715.1"/>
    <property type="molecule type" value="Genomic_DNA"/>
</dbReference>
<dbReference type="PROSITE" id="PS51272">
    <property type="entry name" value="SLH"/>
    <property type="match status" value="3"/>
</dbReference>
<evidence type="ECO:0000259" key="9">
    <source>
        <dbReference type="PROSITE" id="PS51272"/>
    </source>
</evidence>
<dbReference type="PROSITE" id="PS51892">
    <property type="entry name" value="SUBTILASE"/>
    <property type="match status" value="1"/>
</dbReference>
<reference evidence="10 11" key="3">
    <citation type="journal article" date="2010" name="Sequencing">
        <title>Complete Genome Sequence of Rothia mucilaginosa DY-18: A Clinical Isolate with Dense Meshwork-Like Structures from a Persistent Apical Periodontitis Lesion.</title>
        <authorList>
            <person name="Yamane K."/>
            <person name="Nambu T."/>
            <person name="Yamanaka T."/>
            <person name="Mashimo C."/>
            <person name="Sugimori C."/>
            <person name="Leung K.-P."/>
            <person name="Fukushima H."/>
        </authorList>
    </citation>
    <scope>NUCLEOTIDE SEQUENCE [LARGE SCALE GENOMIC DNA]</scope>
    <source>
        <strain evidence="10 11">DY-18</strain>
    </source>
</reference>